<gene>
    <name evidence="4" type="primary">106086503</name>
</gene>
<accession>A0A1I8PP23</accession>
<feature type="compositionally biased region" description="Polar residues" evidence="2">
    <location>
        <begin position="1"/>
        <end position="27"/>
    </location>
</feature>
<evidence type="ECO:0000256" key="1">
    <source>
        <dbReference type="ARBA" id="ARBA00023157"/>
    </source>
</evidence>
<evidence type="ECO:0000313" key="5">
    <source>
        <dbReference type="Proteomes" id="UP000095300"/>
    </source>
</evidence>
<feature type="domain" description="Thioredoxin" evidence="3">
    <location>
        <begin position="28"/>
        <end position="150"/>
    </location>
</feature>
<dbReference type="Gene3D" id="3.40.30.10">
    <property type="entry name" value="Glutaredoxin"/>
    <property type="match status" value="1"/>
</dbReference>
<dbReference type="EnsemblMetazoa" id="SCAU009815-RA">
    <property type="protein sequence ID" value="SCAU009815-PA"/>
    <property type="gene ID" value="SCAU009815"/>
</dbReference>
<organism evidence="4 5">
    <name type="scientific">Stomoxys calcitrans</name>
    <name type="common">Stable fly</name>
    <name type="synonym">Conops calcitrans</name>
    <dbReference type="NCBI Taxonomy" id="35570"/>
    <lineage>
        <taxon>Eukaryota</taxon>
        <taxon>Metazoa</taxon>
        <taxon>Ecdysozoa</taxon>
        <taxon>Arthropoda</taxon>
        <taxon>Hexapoda</taxon>
        <taxon>Insecta</taxon>
        <taxon>Pterygota</taxon>
        <taxon>Neoptera</taxon>
        <taxon>Endopterygota</taxon>
        <taxon>Diptera</taxon>
        <taxon>Brachycera</taxon>
        <taxon>Muscomorpha</taxon>
        <taxon>Muscoidea</taxon>
        <taxon>Muscidae</taxon>
        <taxon>Stomoxys</taxon>
    </lineage>
</organism>
<evidence type="ECO:0000259" key="3">
    <source>
        <dbReference type="PROSITE" id="PS51352"/>
    </source>
</evidence>
<dbReference type="VEuPathDB" id="VectorBase:SCAU009815"/>
<keyword evidence="1" id="KW-1015">Disulfide bond</keyword>
<feature type="region of interest" description="Disordered" evidence="2">
    <location>
        <begin position="144"/>
        <end position="163"/>
    </location>
</feature>
<dbReference type="KEGG" id="scac:106086503"/>
<protein>
    <recommendedName>
        <fullName evidence="3">Thioredoxin domain-containing protein</fullName>
    </recommendedName>
</protein>
<dbReference type="OrthoDB" id="2121326at2759"/>
<name>A0A1I8PP23_STOCA</name>
<dbReference type="Pfam" id="PF00085">
    <property type="entry name" value="Thioredoxin"/>
    <property type="match status" value="1"/>
</dbReference>
<dbReference type="InterPro" id="IPR036249">
    <property type="entry name" value="Thioredoxin-like_sf"/>
</dbReference>
<proteinExistence type="predicted"/>
<dbReference type="STRING" id="35570.A0A1I8PP23"/>
<dbReference type="SUPFAM" id="SSF52833">
    <property type="entry name" value="Thioredoxin-like"/>
    <property type="match status" value="1"/>
</dbReference>
<reference evidence="4" key="1">
    <citation type="submission" date="2020-05" db="UniProtKB">
        <authorList>
            <consortium name="EnsemblMetazoa"/>
        </authorList>
    </citation>
    <scope>IDENTIFICATION</scope>
    <source>
        <strain evidence="4">USDA</strain>
    </source>
</reference>
<feature type="region of interest" description="Disordered" evidence="2">
    <location>
        <begin position="1"/>
        <end position="33"/>
    </location>
</feature>
<keyword evidence="5" id="KW-1185">Reference proteome</keyword>
<dbReference type="AlphaFoldDB" id="A0A1I8PP23"/>
<dbReference type="CDD" id="cd02947">
    <property type="entry name" value="TRX_family"/>
    <property type="match status" value="1"/>
</dbReference>
<dbReference type="PRINTS" id="PR00421">
    <property type="entry name" value="THIOREDOXIN"/>
</dbReference>
<dbReference type="InterPro" id="IPR013766">
    <property type="entry name" value="Thioredoxin_domain"/>
</dbReference>
<dbReference type="PANTHER" id="PTHR46115">
    <property type="entry name" value="THIOREDOXIN-LIKE PROTEIN 1"/>
    <property type="match status" value="1"/>
</dbReference>
<evidence type="ECO:0000313" key="4">
    <source>
        <dbReference type="EnsemblMetazoa" id="SCAU009815-PA"/>
    </source>
</evidence>
<dbReference type="PROSITE" id="PS51352">
    <property type="entry name" value="THIOREDOXIN_2"/>
    <property type="match status" value="1"/>
</dbReference>
<evidence type="ECO:0000256" key="2">
    <source>
        <dbReference type="SAM" id="MobiDB-lite"/>
    </source>
</evidence>
<sequence>MTSIAPSKKSTPRGSKNGADHSQTLQINEPKRSSKAFTLPTDKHLFSLEKPDDFESIISEAGDRVVMFEFFAPWCGPCKILTTKLMDMAEVYKGKLLIVKIDVDEFEDMAVEHNVTAMPTFLIMQHKKLLKQFASSNAESLQETVETYAGKPEGQGNGKEEKK</sequence>
<dbReference type="Proteomes" id="UP000095300">
    <property type="component" value="Unassembled WGS sequence"/>
</dbReference>